<feature type="active site" evidence="4">
    <location>
        <position position="144"/>
    </location>
</feature>
<evidence type="ECO:0000259" key="5">
    <source>
        <dbReference type="PROSITE" id="PS50122"/>
    </source>
</evidence>
<dbReference type="Proteomes" id="UP001499979">
    <property type="component" value="Unassembled WGS sequence"/>
</dbReference>
<dbReference type="PIRSF" id="PIRSF036461">
    <property type="entry name" value="Chmtx_methlestr"/>
    <property type="match status" value="1"/>
</dbReference>
<proteinExistence type="predicted"/>
<dbReference type="InterPro" id="IPR011247">
    <property type="entry name" value="Chemotax_prot-Glu_Me-esterase"/>
</dbReference>
<protein>
    <recommendedName>
        <fullName evidence="2">protein-glutamate methylesterase</fullName>
        <ecNumber evidence="2">3.1.1.61</ecNumber>
    </recommendedName>
</protein>
<comment type="caution">
    <text evidence="6">The sequence shown here is derived from an EMBL/GenBank/DDBJ whole genome shotgun (WGS) entry which is preliminary data.</text>
</comment>
<evidence type="ECO:0000256" key="4">
    <source>
        <dbReference type="PROSITE-ProRule" id="PRU00050"/>
    </source>
</evidence>
<evidence type="ECO:0000256" key="3">
    <source>
        <dbReference type="ARBA" id="ARBA00048267"/>
    </source>
</evidence>
<dbReference type="CDD" id="cd16433">
    <property type="entry name" value="CheB"/>
    <property type="match status" value="1"/>
</dbReference>
<dbReference type="Pfam" id="PF01339">
    <property type="entry name" value="CheB_methylest"/>
    <property type="match status" value="1"/>
</dbReference>
<keyword evidence="4" id="KW-0145">Chemotaxis</keyword>
<comment type="catalytic activity">
    <reaction evidence="3">
        <text>[protein]-L-glutamate 5-O-methyl ester + H2O = L-glutamyl-[protein] + methanol + H(+)</text>
        <dbReference type="Rhea" id="RHEA:23236"/>
        <dbReference type="Rhea" id="RHEA-COMP:10208"/>
        <dbReference type="Rhea" id="RHEA-COMP:10311"/>
        <dbReference type="ChEBI" id="CHEBI:15377"/>
        <dbReference type="ChEBI" id="CHEBI:15378"/>
        <dbReference type="ChEBI" id="CHEBI:17790"/>
        <dbReference type="ChEBI" id="CHEBI:29973"/>
        <dbReference type="ChEBI" id="CHEBI:82795"/>
        <dbReference type="EC" id="3.1.1.61"/>
    </reaction>
</comment>
<dbReference type="PANTHER" id="PTHR42872">
    <property type="entry name" value="PROTEIN-GLUTAMATE METHYLESTERASE/PROTEIN-GLUTAMINE GLUTAMINASE"/>
    <property type="match status" value="1"/>
</dbReference>
<feature type="domain" description="CheB-type methylesterase" evidence="5">
    <location>
        <begin position="13"/>
        <end position="202"/>
    </location>
</feature>
<dbReference type="SUPFAM" id="SSF52738">
    <property type="entry name" value="Methylesterase CheB, C-terminal domain"/>
    <property type="match status" value="1"/>
</dbReference>
<keyword evidence="7" id="KW-1185">Reference proteome</keyword>
<evidence type="ECO:0000256" key="2">
    <source>
        <dbReference type="ARBA" id="ARBA00039140"/>
    </source>
</evidence>
<evidence type="ECO:0000313" key="7">
    <source>
        <dbReference type="Proteomes" id="UP001499979"/>
    </source>
</evidence>
<dbReference type="PROSITE" id="PS50122">
    <property type="entry name" value="CHEB"/>
    <property type="match status" value="1"/>
</dbReference>
<feature type="active site" evidence="4">
    <location>
        <position position="25"/>
    </location>
</feature>
<evidence type="ECO:0000256" key="1">
    <source>
        <dbReference type="ARBA" id="ARBA00022801"/>
    </source>
</evidence>
<accession>A0ABN1ULG9</accession>
<feature type="active site" evidence="4">
    <location>
        <position position="52"/>
    </location>
</feature>
<gene>
    <name evidence="6" type="ORF">GCM10009606_35840</name>
</gene>
<reference evidence="6 7" key="1">
    <citation type="journal article" date="2019" name="Int. J. Syst. Evol. Microbiol.">
        <title>The Global Catalogue of Microorganisms (GCM) 10K type strain sequencing project: providing services to taxonomists for standard genome sequencing and annotation.</title>
        <authorList>
            <consortium name="The Broad Institute Genomics Platform"/>
            <consortium name="The Broad Institute Genome Sequencing Center for Infectious Disease"/>
            <person name="Wu L."/>
            <person name="Ma J."/>
        </authorList>
    </citation>
    <scope>NUCLEOTIDE SEQUENCE [LARGE SCALE GENOMIC DNA]</scope>
    <source>
        <strain evidence="6 7">JCM 11813</strain>
    </source>
</reference>
<dbReference type="PANTHER" id="PTHR42872:SF6">
    <property type="entry name" value="PROTEIN-GLUTAMATE METHYLESTERASE_PROTEIN-GLUTAMINE GLUTAMINASE"/>
    <property type="match status" value="1"/>
</dbReference>
<keyword evidence="1 4" id="KW-0378">Hydrolase</keyword>
<dbReference type="InterPro" id="IPR035909">
    <property type="entry name" value="CheB_C"/>
</dbReference>
<organism evidence="6 7">
    <name type="scientific">Nocardioides aquiterrae</name>
    <dbReference type="NCBI Taxonomy" id="203799"/>
    <lineage>
        <taxon>Bacteria</taxon>
        <taxon>Bacillati</taxon>
        <taxon>Actinomycetota</taxon>
        <taxon>Actinomycetes</taxon>
        <taxon>Propionibacteriales</taxon>
        <taxon>Nocardioidaceae</taxon>
        <taxon>Nocardioides</taxon>
    </lineage>
</organism>
<dbReference type="EC" id="3.1.1.61" evidence="2"/>
<dbReference type="EMBL" id="BAAAJE010000019">
    <property type="protein sequence ID" value="GAA1154379.1"/>
    <property type="molecule type" value="Genomic_DNA"/>
</dbReference>
<sequence>MRDRGPVTPSSPPGPPVAVIVVGASAGGVEALRDFMSVLPVDLPACVLVVLHLPRDAPSALPSILTRAGQLPVRHATAGERLEPGVVLVAPPDHHLIVVDDRAELSHGPQENGHRPAIDVLFRSAARARDSRVIGVVMSGSLDDGAAGAVAIVRQGGRLLVQDPDEALYGSMPLAATRAAGTGNQVPVRKMGEVLAAWVAEMSGGTGDDPPAEMEQETQMADLDPGALHDPDRPGTPAGFGCPDCAGALYQIDDGPLRRYRCRVGHAWSPESLLAQQSIAMESALWMALRALEEKAALNDDLGRRAWAHGHDRTATRFEESAEETRHAAELVRRLIERMTGEHTPAPGA</sequence>
<name>A0ABN1ULG9_9ACTN</name>
<dbReference type="InterPro" id="IPR000673">
    <property type="entry name" value="Sig_transdc_resp-reg_Me-estase"/>
</dbReference>
<evidence type="ECO:0000313" key="6">
    <source>
        <dbReference type="EMBL" id="GAA1154379.1"/>
    </source>
</evidence>
<dbReference type="Gene3D" id="3.40.50.180">
    <property type="entry name" value="Methylesterase CheB, C-terminal domain"/>
    <property type="match status" value="1"/>
</dbReference>